<dbReference type="AlphaFoldDB" id="A0AB39PHW9"/>
<evidence type="ECO:0000313" key="1">
    <source>
        <dbReference type="EMBL" id="XDQ29255.1"/>
    </source>
</evidence>
<accession>A0AB39PHW9</accession>
<name>A0AB39PHW9_9ACTN</name>
<gene>
    <name evidence="1" type="ORF">AB5J56_33190</name>
</gene>
<proteinExistence type="predicted"/>
<dbReference type="RefSeq" id="WP_369238079.1">
    <property type="nucleotide sequence ID" value="NZ_CP163435.1"/>
</dbReference>
<reference evidence="1" key="1">
    <citation type="submission" date="2024-07" db="EMBL/GenBank/DDBJ databases">
        <authorList>
            <person name="Yu S.T."/>
        </authorList>
    </citation>
    <scope>NUCLEOTIDE SEQUENCE</scope>
    <source>
        <strain evidence="1">R21</strain>
    </source>
</reference>
<sequence>MTDNIHRVVIGIPHAEVRAVADRVVQELVLAADKVAVHHLEPARYPLPAEEGAAEHLIAGRFDGLSEEERRRAAVRAMADLNGGPERAARLGDLARVDLCAAVSVAAQVRRLGFPDGMRFPVDHLRKLPASLLPEEPAPTRGAGEFGDDCGDMRTYQPPLRYHWFGLDERAEYPRSHFVTLVLADGGWPGLAAYVHQLVDLVRKKVVGQLSTAVGERVGGAGGAASGLVGMAVGAVVCWVLDRLKGLYGDEVFRPVTVGTVFPAPTGPGSPVDRSGCGGHYRLTYDWRVFDRVPGRAPGRVPDRVPG</sequence>
<protein>
    <submittedName>
        <fullName evidence="1">Uncharacterized protein</fullName>
    </submittedName>
</protein>
<organism evidence="1">
    <name type="scientific">Streptomyces sp. R21</name>
    <dbReference type="NCBI Taxonomy" id="3238627"/>
    <lineage>
        <taxon>Bacteria</taxon>
        <taxon>Bacillati</taxon>
        <taxon>Actinomycetota</taxon>
        <taxon>Actinomycetes</taxon>
        <taxon>Kitasatosporales</taxon>
        <taxon>Streptomycetaceae</taxon>
        <taxon>Streptomyces</taxon>
    </lineage>
</organism>
<dbReference type="EMBL" id="CP163435">
    <property type="protein sequence ID" value="XDQ29255.1"/>
    <property type="molecule type" value="Genomic_DNA"/>
</dbReference>